<sequence length="394" mass="45406">MQKLCLLSNIALFLYESGAGITECYGNFEKEENPLGADSHFTNKLIERCNGIACPAVIVENKAIYFSAIKADENQYVLAGPMCSEFLSNVEVHRFYKLHNMEKMEQKAPARLGFLQMISLISMIYTTITGEICNEEMLLKENNLAYVDPEELERDKATFRIGKVEEEAYHHTYMEELQWINCIKNGDEVKAKEMSDSLAENAGKLSRKEMNHQRNLAICAVTLATRAAIESGVTPAEAYILSDVYIDKIDKCSDVGQLIELRRLSTMEFTRQVMEARKEKVRSNYIEQCKDYIINHYQYKIRLEEAADAIGINKNYLSHLFKKEEGISMNEYINRVRVKRAENLLKYSDATLTEISSYVCFNSQSHFGSVFKKCNGVTPQQYRDRYRSREFLKK</sequence>
<keyword evidence="6" id="KW-1185">Reference proteome</keyword>
<gene>
    <name evidence="5" type="primary">btr_9</name>
    <name evidence="5" type="ORF">DSM106044_02164</name>
</gene>
<proteinExistence type="predicted"/>
<evidence type="ECO:0000256" key="2">
    <source>
        <dbReference type="ARBA" id="ARBA00023125"/>
    </source>
</evidence>
<evidence type="ECO:0000313" key="6">
    <source>
        <dbReference type="Proteomes" id="UP000306509"/>
    </source>
</evidence>
<dbReference type="AlphaFoldDB" id="A0A4U8Q968"/>
<dbReference type="SUPFAM" id="SSF46689">
    <property type="entry name" value="Homeodomain-like"/>
    <property type="match status" value="2"/>
</dbReference>
<dbReference type="InterPro" id="IPR018060">
    <property type="entry name" value="HTH_AraC"/>
</dbReference>
<dbReference type="STRING" id="180332.GCA_000797495_03931"/>
<dbReference type="Pfam" id="PF12833">
    <property type="entry name" value="HTH_18"/>
    <property type="match status" value="1"/>
</dbReference>
<organism evidence="5 6">
    <name type="scientific">Robinsoniella peoriensis</name>
    <dbReference type="NCBI Taxonomy" id="180332"/>
    <lineage>
        <taxon>Bacteria</taxon>
        <taxon>Bacillati</taxon>
        <taxon>Bacillota</taxon>
        <taxon>Clostridia</taxon>
        <taxon>Lachnospirales</taxon>
        <taxon>Lachnospiraceae</taxon>
        <taxon>Robinsoniella</taxon>
    </lineage>
</organism>
<dbReference type="RefSeq" id="WP_138002428.1">
    <property type="nucleotide sequence ID" value="NZ_QGQD01000045.1"/>
</dbReference>
<dbReference type="PANTHER" id="PTHR43280">
    <property type="entry name" value="ARAC-FAMILY TRANSCRIPTIONAL REGULATOR"/>
    <property type="match status" value="1"/>
</dbReference>
<name>A0A4U8Q968_9FIRM</name>
<dbReference type="GO" id="GO:0003700">
    <property type="term" value="F:DNA-binding transcription factor activity"/>
    <property type="evidence" value="ECO:0007669"/>
    <property type="project" value="InterPro"/>
</dbReference>
<dbReference type="EMBL" id="QGQD01000045">
    <property type="protein sequence ID" value="TLD00964.1"/>
    <property type="molecule type" value="Genomic_DNA"/>
</dbReference>
<keyword evidence="2" id="KW-0238">DNA-binding</keyword>
<keyword evidence="1" id="KW-0805">Transcription regulation</keyword>
<reference evidence="5 6" key="1">
    <citation type="journal article" date="2019" name="Anaerobe">
        <title>Detection of Robinsoniella peoriensis in multiple bone samples of a trauma patient.</title>
        <authorList>
            <person name="Schrottner P."/>
            <person name="Hartwich K."/>
            <person name="Bunk B."/>
            <person name="Schober I."/>
            <person name="Helbig S."/>
            <person name="Rudolph W.W."/>
            <person name="Gunzer F."/>
        </authorList>
    </citation>
    <scope>NUCLEOTIDE SEQUENCE [LARGE SCALE GENOMIC DNA]</scope>
    <source>
        <strain evidence="5 6">DSM 106044</strain>
    </source>
</reference>
<evidence type="ECO:0000259" key="4">
    <source>
        <dbReference type="PROSITE" id="PS01124"/>
    </source>
</evidence>
<dbReference type="PANTHER" id="PTHR43280:SF34">
    <property type="entry name" value="ARAC-FAMILY TRANSCRIPTIONAL REGULATOR"/>
    <property type="match status" value="1"/>
</dbReference>
<dbReference type="GO" id="GO:0043565">
    <property type="term" value="F:sequence-specific DNA binding"/>
    <property type="evidence" value="ECO:0007669"/>
    <property type="project" value="InterPro"/>
</dbReference>
<dbReference type="Proteomes" id="UP000306509">
    <property type="component" value="Unassembled WGS sequence"/>
</dbReference>
<dbReference type="Gene3D" id="1.10.10.60">
    <property type="entry name" value="Homeodomain-like"/>
    <property type="match status" value="2"/>
</dbReference>
<protein>
    <submittedName>
        <fullName evidence="5">Bacillibactin transport regulator</fullName>
    </submittedName>
</protein>
<comment type="caution">
    <text evidence="5">The sequence shown here is derived from an EMBL/GenBank/DDBJ whole genome shotgun (WGS) entry which is preliminary data.</text>
</comment>
<evidence type="ECO:0000256" key="3">
    <source>
        <dbReference type="ARBA" id="ARBA00023163"/>
    </source>
</evidence>
<keyword evidence="3" id="KW-0804">Transcription</keyword>
<feature type="domain" description="HTH araC/xylS-type" evidence="4">
    <location>
        <begin position="287"/>
        <end position="385"/>
    </location>
</feature>
<evidence type="ECO:0000256" key="1">
    <source>
        <dbReference type="ARBA" id="ARBA00023015"/>
    </source>
</evidence>
<accession>A0A4U8Q968</accession>
<dbReference type="InterPro" id="IPR009057">
    <property type="entry name" value="Homeodomain-like_sf"/>
</dbReference>
<dbReference type="PROSITE" id="PS01124">
    <property type="entry name" value="HTH_ARAC_FAMILY_2"/>
    <property type="match status" value="1"/>
</dbReference>
<evidence type="ECO:0000313" key="5">
    <source>
        <dbReference type="EMBL" id="TLD00964.1"/>
    </source>
</evidence>
<dbReference type="SMART" id="SM00342">
    <property type="entry name" value="HTH_ARAC"/>
    <property type="match status" value="1"/>
</dbReference>